<dbReference type="AlphaFoldDB" id="A0A3G2J9I4"/>
<keyword evidence="2" id="KW-1185">Reference proteome</keyword>
<dbReference type="EMBL" id="CP033073">
    <property type="protein sequence ID" value="AYN38341.1"/>
    <property type="molecule type" value="Genomic_DNA"/>
</dbReference>
<proteinExistence type="predicted"/>
<dbReference type="KEGG" id="sdd:D9753_04715"/>
<evidence type="ECO:0000313" key="1">
    <source>
        <dbReference type="EMBL" id="AYN38341.1"/>
    </source>
</evidence>
<protein>
    <submittedName>
        <fullName evidence="1">Uncharacterized protein</fullName>
    </submittedName>
</protein>
<evidence type="ECO:0000313" key="2">
    <source>
        <dbReference type="Proteomes" id="UP000268329"/>
    </source>
</evidence>
<organism evidence="1 2">
    <name type="scientific">Streptomyces dangxiongensis</name>
    <dbReference type="NCBI Taxonomy" id="1442032"/>
    <lineage>
        <taxon>Bacteria</taxon>
        <taxon>Bacillati</taxon>
        <taxon>Actinomycetota</taxon>
        <taxon>Actinomycetes</taxon>
        <taxon>Kitasatosporales</taxon>
        <taxon>Streptomycetaceae</taxon>
        <taxon>Streptomyces</taxon>
    </lineage>
</organism>
<gene>
    <name evidence="1" type="ORF">D9753_04715</name>
</gene>
<accession>A0A3G2J9I4</accession>
<dbReference type="Proteomes" id="UP000268329">
    <property type="component" value="Chromosome"/>
</dbReference>
<dbReference type="RefSeq" id="WP_121785850.1">
    <property type="nucleotide sequence ID" value="NZ_CP033073.1"/>
</dbReference>
<reference evidence="1 2" key="1">
    <citation type="submission" date="2018-10" db="EMBL/GenBank/DDBJ databases">
        <title>The genome of Streptomyces dangxiongensis Z022.</title>
        <authorList>
            <person name="Zhang B."/>
        </authorList>
    </citation>
    <scope>NUCLEOTIDE SEQUENCE [LARGE SCALE GENOMIC DNA]</scope>
    <source>
        <strain evidence="1 2">Z022</strain>
    </source>
</reference>
<sequence length="67" mass="7338">MEKLKAALASVPDDRAVRAQVTAALHVLLAKWSPDTAQDATDDDLESVTDDEVFDIIDNEFDEFTAS</sequence>
<name>A0A3G2J9I4_9ACTN</name>